<evidence type="ECO:0000256" key="1">
    <source>
        <dbReference type="ARBA" id="ARBA00004613"/>
    </source>
</evidence>
<dbReference type="KEGG" id="hgn:E6W36_11650"/>
<dbReference type="InterPro" id="IPR050557">
    <property type="entry name" value="RTX_toxin/Mannuronan_C5-epim"/>
</dbReference>
<dbReference type="PRINTS" id="PR00313">
    <property type="entry name" value="CABNDNGRPT"/>
</dbReference>
<name>A0A4D7C4D4_9SPHN</name>
<accession>A0A4D7C4D4</accession>
<dbReference type="GO" id="GO:0005509">
    <property type="term" value="F:calcium ion binding"/>
    <property type="evidence" value="ECO:0007669"/>
    <property type="project" value="InterPro"/>
</dbReference>
<organism evidence="3 4">
    <name type="scientific">Hankyongella ginsenosidimutans</name>
    <dbReference type="NCBI Taxonomy" id="1763828"/>
    <lineage>
        <taxon>Bacteria</taxon>
        <taxon>Pseudomonadati</taxon>
        <taxon>Pseudomonadota</taxon>
        <taxon>Alphaproteobacteria</taxon>
        <taxon>Sphingomonadales</taxon>
        <taxon>Sphingomonadaceae</taxon>
        <taxon>Hankyongella</taxon>
    </lineage>
</organism>
<dbReference type="Proteomes" id="UP000298714">
    <property type="component" value="Chromosome"/>
</dbReference>
<evidence type="ECO:0000256" key="2">
    <source>
        <dbReference type="ARBA" id="ARBA00022525"/>
    </source>
</evidence>
<dbReference type="PANTHER" id="PTHR38340:SF1">
    <property type="entry name" value="S-LAYER PROTEIN"/>
    <property type="match status" value="1"/>
</dbReference>
<protein>
    <submittedName>
        <fullName evidence="3">Calcium-binding protein</fullName>
    </submittedName>
</protein>
<keyword evidence="2" id="KW-0964">Secreted</keyword>
<reference evidence="4" key="1">
    <citation type="submission" date="2019-04" db="EMBL/GenBank/DDBJ databases">
        <title>Complete genome sequence of Sphingomonas sp. W1-2-3.</title>
        <authorList>
            <person name="Im W.T."/>
        </authorList>
    </citation>
    <scope>NUCLEOTIDE SEQUENCE [LARGE SCALE GENOMIC DNA]</scope>
    <source>
        <strain evidence="4">W1-2-3</strain>
    </source>
</reference>
<dbReference type="InterPro" id="IPR018511">
    <property type="entry name" value="Hemolysin-typ_Ca-bd_CS"/>
</dbReference>
<dbReference type="PROSITE" id="PS00330">
    <property type="entry name" value="HEMOLYSIN_CALCIUM"/>
    <property type="match status" value="3"/>
</dbReference>
<evidence type="ECO:0000313" key="3">
    <source>
        <dbReference type="EMBL" id="QCI79921.1"/>
    </source>
</evidence>
<dbReference type="EMBL" id="CP039704">
    <property type="protein sequence ID" value="QCI79921.1"/>
    <property type="molecule type" value="Genomic_DNA"/>
</dbReference>
<keyword evidence="4" id="KW-1185">Reference proteome</keyword>
<evidence type="ECO:0000313" key="4">
    <source>
        <dbReference type="Proteomes" id="UP000298714"/>
    </source>
</evidence>
<dbReference type="AlphaFoldDB" id="A0A4D7C4D4"/>
<dbReference type="InterPro" id="IPR011049">
    <property type="entry name" value="Serralysin-like_metalloprot_C"/>
</dbReference>
<dbReference type="GO" id="GO:0005576">
    <property type="term" value="C:extracellular region"/>
    <property type="evidence" value="ECO:0007669"/>
    <property type="project" value="UniProtKB-SubCell"/>
</dbReference>
<dbReference type="SUPFAM" id="SSF51120">
    <property type="entry name" value="beta-Roll"/>
    <property type="match status" value="2"/>
</dbReference>
<proteinExistence type="predicted"/>
<comment type="subcellular location">
    <subcellularLocation>
        <location evidence="1">Secreted</location>
    </subcellularLocation>
</comment>
<dbReference type="Gene3D" id="2.150.10.10">
    <property type="entry name" value="Serralysin-like metalloprotease, C-terminal"/>
    <property type="match status" value="2"/>
</dbReference>
<sequence>MTLANTLLGGSGNDSLFGSGGDDVLIGDIGNDNLNGDDGDDILIGGAGADALNGGSGVDTVSYQNAASGVRADLTKPGSLGDASGDTYVGIENIFGSNFDDTLQGNSNTNELFGGAGIDILVGRGGQDTLIGGAGNDFIYGNTSNADDDSQDTFLYYGSRSGYQIGIYNESTKSVTITDIDASDGDDGVDTLYIGSNDRIVFSDFEYNVGVTSNVAPQLGLPDQAINPLTTMW</sequence>
<dbReference type="Pfam" id="PF00353">
    <property type="entry name" value="HemolysinCabind"/>
    <property type="match status" value="2"/>
</dbReference>
<dbReference type="InterPro" id="IPR001343">
    <property type="entry name" value="Hemolysn_Ca-bd"/>
</dbReference>
<gene>
    <name evidence="3" type="ORF">E6W36_11650</name>
</gene>
<dbReference type="PANTHER" id="PTHR38340">
    <property type="entry name" value="S-LAYER PROTEIN"/>
    <property type="match status" value="1"/>
</dbReference>